<keyword evidence="2" id="KW-0238">DNA-binding</keyword>
<dbReference type="PROSITE" id="PS50932">
    <property type="entry name" value="HTH_LACI_2"/>
    <property type="match status" value="1"/>
</dbReference>
<dbReference type="RefSeq" id="WP_086169440.1">
    <property type="nucleotide sequence ID" value="NZ_MRYD01000052.1"/>
</dbReference>
<keyword evidence="6" id="KW-1185">Reference proteome</keyword>
<dbReference type="Proteomes" id="UP000194266">
    <property type="component" value="Unassembled WGS sequence"/>
</dbReference>
<evidence type="ECO:0000259" key="4">
    <source>
        <dbReference type="PROSITE" id="PS50932"/>
    </source>
</evidence>
<dbReference type="EMBL" id="MRYD01000052">
    <property type="protein sequence ID" value="OSZ60092.1"/>
    <property type="molecule type" value="Genomic_DNA"/>
</dbReference>
<feature type="domain" description="HTH lacI-type" evidence="4">
    <location>
        <begin position="10"/>
        <end position="64"/>
    </location>
</feature>
<dbReference type="PROSITE" id="PS00356">
    <property type="entry name" value="HTH_LACI_1"/>
    <property type="match status" value="1"/>
</dbReference>
<reference evidence="5 6" key="1">
    <citation type="submission" date="2016-12" db="EMBL/GenBank/DDBJ databases">
        <title>Genome Mining:The Detection of Biosynthetic Gene Clusters to Aid in the Expression of Curamycin A produced by Streptomyces sp. strain CZA14.</title>
        <authorList>
            <person name="Durrell K.A."/>
            <person name="Kirby B.M."/>
            <person name="Khan W."/>
            <person name="Mthethwa T."/>
            <person name="Le Roes-Hill M."/>
        </authorList>
    </citation>
    <scope>NUCLEOTIDE SEQUENCE [LARGE SCALE GENOMIC DNA]</scope>
    <source>
        <strain evidence="5 6">CZA14</strain>
    </source>
</reference>
<name>A0ABX3YJR6_9ACTN</name>
<protein>
    <submittedName>
        <fullName evidence="5">LacI family transcriptional regulator</fullName>
    </submittedName>
</protein>
<evidence type="ECO:0000256" key="2">
    <source>
        <dbReference type="ARBA" id="ARBA00023125"/>
    </source>
</evidence>
<dbReference type="InterPro" id="IPR046335">
    <property type="entry name" value="LacI/GalR-like_sensor"/>
</dbReference>
<dbReference type="InterPro" id="IPR010982">
    <property type="entry name" value="Lambda_DNA-bd_dom_sf"/>
</dbReference>
<dbReference type="Gene3D" id="3.40.50.2300">
    <property type="match status" value="2"/>
</dbReference>
<dbReference type="SUPFAM" id="SSF47413">
    <property type="entry name" value="lambda repressor-like DNA-binding domains"/>
    <property type="match status" value="1"/>
</dbReference>
<evidence type="ECO:0000256" key="3">
    <source>
        <dbReference type="ARBA" id="ARBA00023163"/>
    </source>
</evidence>
<evidence type="ECO:0000256" key="1">
    <source>
        <dbReference type="ARBA" id="ARBA00023015"/>
    </source>
</evidence>
<dbReference type="SMART" id="SM00354">
    <property type="entry name" value="HTH_LACI"/>
    <property type="match status" value="1"/>
</dbReference>
<dbReference type="Pfam" id="PF13377">
    <property type="entry name" value="Peripla_BP_3"/>
    <property type="match status" value="1"/>
</dbReference>
<dbReference type="PANTHER" id="PTHR30146:SF109">
    <property type="entry name" value="HTH-TYPE TRANSCRIPTIONAL REGULATOR GALS"/>
    <property type="match status" value="1"/>
</dbReference>
<keyword evidence="3" id="KW-0804">Transcription</keyword>
<comment type="caution">
    <text evidence="5">The sequence shown here is derived from an EMBL/GenBank/DDBJ whole genome shotgun (WGS) entry which is preliminary data.</text>
</comment>
<dbReference type="SUPFAM" id="SSF53822">
    <property type="entry name" value="Periplasmic binding protein-like I"/>
    <property type="match status" value="1"/>
</dbReference>
<sequence length="341" mass="37161">MVKRRPVATPTLEEVAALAGVGRGTVSRVINNEAGVKESTRRAVQRAIAELGYVPNLAARSLAGRRADAVALVMTERDWRLFGEPFFSETVRSVGDALTDTSVQLLLTLVRTDAERQRFLEYARGGRVDGVLLMSVRAEDRLPDMLADAGLPTVLLGRRSGDEQVTSVDADNVGGAREAVAHLVRGGRRSIATITGPLDMYVAQCRLRGYRQALADAGLPTDPSWTVEGDFTEASGRRAMTELLDRHPDVDAVLAASDTMAAAALSVLRAAGRRVPDDVAVIGFDDFHLAQHTDPPLTTVRQPLEEIGRTMVRLLLEEMEQPEVAWRHVLLRTRLVVRESA</sequence>
<gene>
    <name evidence="5" type="ORF">OQI_12590</name>
</gene>
<dbReference type="PANTHER" id="PTHR30146">
    <property type="entry name" value="LACI-RELATED TRANSCRIPTIONAL REPRESSOR"/>
    <property type="match status" value="1"/>
</dbReference>
<keyword evidence="1" id="KW-0805">Transcription regulation</keyword>
<dbReference type="Pfam" id="PF00356">
    <property type="entry name" value="LacI"/>
    <property type="match status" value="1"/>
</dbReference>
<dbReference type="Gene3D" id="1.10.260.40">
    <property type="entry name" value="lambda repressor-like DNA-binding domains"/>
    <property type="match status" value="1"/>
</dbReference>
<proteinExistence type="predicted"/>
<evidence type="ECO:0000313" key="5">
    <source>
        <dbReference type="EMBL" id="OSZ60092.1"/>
    </source>
</evidence>
<evidence type="ECO:0000313" key="6">
    <source>
        <dbReference type="Proteomes" id="UP000194266"/>
    </source>
</evidence>
<organism evidence="5 6">
    <name type="scientific">Streptomyces pharetrae CZA14</name>
    <dbReference type="NCBI Taxonomy" id="1144883"/>
    <lineage>
        <taxon>Bacteria</taxon>
        <taxon>Bacillati</taxon>
        <taxon>Actinomycetota</taxon>
        <taxon>Actinomycetes</taxon>
        <taxon>Kitasatosporales</taxon>
        <taxon>Streptomycetaceae</taxon>
        <taxon>Streptomyces</taxon>
    </lineage>
</organism>
<dbReference type="InterPro" id="IPR028082">
    <property type="entry name" value="Peripla_BP_I"/>
</dbReference>
<dbReference type="CDD" id="cd01392">
    <property type="entry name" value="HTH_LacI"/>
    <property type="match status" value="1"/>
</dbReference>
<dbReference type="CDD" id="cd06267">
    <property type="entry name" value="PBP1_LacI_sugar_binding-like"/>
    <property type="match status" value="1"/>
</dbReference>
<dbReference type="InterPro" id="IPR000843">
    <property type="entry name" value="HTH_LacI"/>
</dbReference>
<accession>A0ABX3YJR6</accession>